<dbReference type="AlphaFoldDB" id="A0A7S1XBY6"/>
<dbReference type="PANTHER" id="PTHR20922">
    <property type="entry name" value="DNL-TYPE ZINC FINGER PROTEIN"/>
    <property type="match status" value="1"/>
</dbReference>
<keyword evidence="2 4" id="KW-0863">Zinc-finger</keyword>
<evidence type="ECO:0000256" key="4">
    <source>
        <dbReference type="PROSITE-ProRule" id="PRU00834"/>
    </source>
</evidence>
<evidence type="ECO:0000259" key="6">
    <source>
        <dbReference type="PROSITE" id="PS51501"/>
    </source>
</evidence>
<name>A0A7S1XBY6_9RHOD</name>
<accession>A0A7S1XBY6</accession>
<feature type="domain" description="DNL-type" evidence="6">
    <location>
        <begin position="80"/>
        <end position="180"/>
    </location>
</feature>
<proteinExistence type="predicted"/>
<reference evidence="7" key="1">
    <citation type="submission" date="2021-01" db="EMBL/GenBank/DDBJ databases">
        <authorList>
            <person name="Corre E."/>
            <person name="Pelletier E."/>
            <person name="Niang G."/>
            <person name="Scheremetjew M."/>
            <person name="Finn R."/>
            <person name="Kale V."/>
            <person name="Holt S."/>
            <person name="Cochrane G."/>
            <person name="Meng A."/>
            <person name="Brown T."/>
            <person name="Cohen L."/>
        </authorList>
    </citation>
    <scope>NUCLEOTIDE SEQUENCE</scope>
    <source>
        <strain evidence="7">SAG 36.94</strain>
    </source>
</reference>
<dbReference type="GO" id="GO:0005739">
    <property type="term" value="C:mitochondrion"/>
    <property type="evidence" value="ECO:0007669"/>
    <property type="project" value="TreeGrafter"/>
</dbReference>
<dbReference type="GO" id="GO:0050821">
    <property type="term" value="P:protein stabilization"/>
    <property type="evidence" value="ECO:0007669"/>
    <property type="project" value="TreeGrafter"/>
</dbReference>
<feature type="compositionally biased region" description="Polar residues" evidence="5">
    <location>
        <begin position="49"/>
        <end position="73"/>
    </location>
</feature>
<keyword evidence="3" id="KW-0862">Zinc</keyword>
<evidence type="ECO:0000256" key="1">
    <source>
        <dbReference type="ARBA" id="ARBA00022723"/>
    </source>
</evidence>
<dbReference type="GO" id="GO:0008270">
    <property type="term" value="F:zinc ion binding"/>
    <property type="evidence" value="ECO:0007669"/>
    <property type="project" value="UniProtKB-KW"/>
</dbReference>
<sequence>MNRTVESETAGTVPAFAVSAALLGDQSRYLRRTWSAPRQRRVWMPRRQGSMTLSMVTPSDGSQPRESSHGTHTPKSRGPIEHDRMGVAFTCGVCEHRVSKKITKKAFTTGVVIIVCPQCDSKHLIADNLGWYRDWVNRDGPWNVADFAIESGQAVRYVQRESLAVEDLATLPTEAPKLEE</sequence>
<dbReference type="InterPro" id="IPR007853">
    <property type="entry name" value="Znf_DNL-typ"/>
</dbReference>
<evidence type="ECO:0000256" key="2">
    <source>
        <dbReference type="ARBA" id="ARBA00022771"/>
    </source>
</evidence>
<organism evidence="7">
    <name type="scientific">Compsopogon caeruleus</name>
    <dbReference type="NCBI Taxonomy" id="31354"/>
    <lineage>
        <taxon>Eukaryota</taxon>
        <taxon>Rhodophyta</taxon>
        <taxon>Compsopogonophyceae</taxon>
        <taxon>Compsopogonales</taxon>
        <taxon>Compsopogonaceae</taxon>
        <taxon>Compsopogon</taxon>
    </lineage>
</organism>
<evidence type="ECO:0000313" key="7">
    <source>
        <dbReference type="EMBL" id="CAD9229833.1"/>
    </source>
</evidence>
<feature type="region of interest" description="Disordered" evidence="5">
    <location>
        <begin position="45"/>
        <end position="81"/>
    </location>
</feature>
<evidence type="ECO:0000256" key="3">
    <source>
        <dbReference type="ARBA" id="ARBA00022833"/>
    </source>
</evidence>
<keyword evidence="1" id="KW-0479">Metal-binding</keyword>
<dbReference type="EMBL" id="HBGH01004034">
    <property type="protein sequence ID" value="CAD9229833.1"/>
    <property type="molecule type" value="Transcribed_RNA"/>
</dbReference>
<dbReference type="GO" id="GO:0006457">
    <property type="term" value="P:protein folding"/>
    <property type="evidence" value="ECO:0007669"/>
    <property type="project" value="TreeGrafter"/>
</dbReference>
<dbReference type="PANTHER" id="PTHR20922:SF13">
    <property type="entry name" value="DNL-TYPE ZINC FINGER PROTEIN"/>
    <property type="match status" value="1"/>
</dbReference>
<dbReference type="PROSITE" id="PS51501">
    <property type="entry name" value="ZF_DNL"/>
    <property type="match status" value="1"/>
</dbReference>
<evidence type="ECO:0000256" key="5">
    <source>
        <dbReference type="SAM" id="MobiDB-lite"/>
    </source>
</evidence>
<dbReference type="GO" id="GO:0051087">
    <property type="term" value="F:protein-folding chaperone binding"/>
    <property type="evidence" value="ECO:0007669"/>
    <property type="project" value="TreeGrafter"/>
</dbReference>
<gene>
    <name evidence="7" type="ORF">CCAE0312_LOCUS2228</name>
</gene>
<protein>
    <recommendedName>
        <fullName evidence="6">DNL-type domain-containing protein</fullName>
    </recommendedName>
</protein>
<dbReference type="Pfam" id="PF05180">
    <property type="entry name" value="zf-DNL"/>
    <property type="match status" value="1"/>
</dbReference>
<dbReference type="GO" id="GO:0030150">
    <property type="term" value="P:protein import into mitochondrial matrix"/>
    <property type="evidence" value="ECO:0007669"/>
    <property type="project" value="TreeGrafter"/>
</dbReference>
<dbReference type="InterPro" id="IPR024158">
    <property type="entry name" value="Mt_import_TIM15"/>
</dbReference>